<dbReference type="InterPro" id="IPR058099">
    <property type="entry name" value="T3SS_XAC0095_dom"/>
</dbReference>
<comment type="caution">
    <text evidence="3">The sequence shown here is derived from an EMBL/GenBank/DDBJ whole genome shotgun (WGS) entry which is preliminary data.</text>
</comment>
<organism evidence="3">
    <name type="scientific">Coralloluteibacterium stylophorae</name>
    <dbReference type="NCBI Taxonomy" id="1776034"/>
    <lineage>
        <taxon>Bacteria</taxon>
        <taxon>Pseudomonadati</taxon>
        <taxon>Pseudomonadota</taxon>
        <taxon>Gammaproteobacteria</taxon>
        <taxon>Lysobacterales</taxon>
        <taxon>Lysobacteraceae</taxon>
        <taxon>Coralloluteibacterium</taxon>
    </lineage>
</organism>
<evidence type="ECO:0000256" key="1">
    <source>
        <dbReference type="SAM" id="MobiDB-lite"/>
    </source>
</evidence>
<dbReference type="Proteomes" id="UP000675747">
    <property type="component" value="Unassembled WGS sequence"/>
</dbReference>
<dbReference type="Pfam" id="PF26642">
    <property type="entry name" value="XAC0095_dom"/>
    <property type="match status" value="1"/>
</dbReference>
<evidence type="ECO:0000313" key="5">
    <source>
        <dbReference type="Proteomes" id="UP000675747"/>
    </source>
</evidence>
<feature type="region of interest" description="Disordered" evidence="1">
    <location>
        <begin position="82"/>
        <end position="108"/>
    </location>
</feature>
<accession>A0A8J7VQW4</accession>
<name>A0A8J7VQW4_9GAMM</name>
<proteinExistence type="predicted"/>
<dbReference type="NCBIfam" id="NF047335">
    <property type="entry name" value="T3SS_XAC0095"/>
    <property type="match status" value="1"/>
</dbReference>
<dbReference type="EMBL" id="JAGQFT010000009">
    <property type="protein sequence ID" value="MBR0561390.1"/>
    <property type="molecule type" value="Genomic_DNA"/>
</dbReference>
<evidence type="ECO:0000313" key="3">
    <source>
        <dbReference type="EMBL" id="MBR0561390.1"/>
    </source>
</evidence>
<evidence type="ECO:0000259" key="2">
    <source>
        <dbReference type="Pfam" id="PF26642"/>
    </source>
</evidence>
<gene>
    <name evidence="4" type="ORF">KB893_008465</name>
    <name evidence="3" type="ORF">KB893_02475</name>
</gene>
<sequence>MSNREPNEPNTMGYFLPEDSQFRLKKLREHMEFLSHLAQPRTADEGREWAPEVRMDELAVCLELLAEQAGLVLAEVSWMGSPQNEGYASESEREAASAGDEPGEAPDGVRFGMTLDQIDELARLVQTISAHGDAIAAGSDGLAPQTLPLLGEAIFDGAEAVRAILDQVEAQRIGPTSAPRGGVREERAVYGLTPEPSVRGTPRQLVARVDLAAMDAWRCGDHGGRAGMSRLRPPRGAVAVPVARYGAGPA</sequence>
<reference evidence="4 5" key="1">
    <citation type="journal article" date="2021" name="Microbiol. Resour. Announc.">
        <title>Draft Genome Sequence of Coralloluteibacterium stylophorae LMG 29479T.</title>
        <authorList>
            <person name="Karlyshev A.V."/>
            <person name="Kudryashova E.B."/>
            <person name="Ariskina E.V."/>
            <person name="Conroy A.P."/>
            <person name="Abidueva E.Y."/>
        </authorList>
    </citation>
    <scope>NUCLEOTIDE SEQUENCE [LARGE SCALE GENOMIC DNA]</scope>
    <source>
        <strain evidence="4 5">LMG 29479</strain>
    </source>
</reference>
<protein>
    <recommendedName>
        <fullName evidence="2">XAC0095-like domain-containing protein</fullName>
    </recommendedName>
</protein>
<dbReference type="AlphaFoldDB" id="A0A8J7VQW4"/>
<dbReference type="RefSeq" id="WP_211925359.1">
    <property type="nucleotide sequence ID" value="NZ_JAGQFT020000004.1"/>
</dbReference>
<keyword evidence="5" id="KW-1185">Reference proteome</keyword>
<feature type="domain" description="XAC0095-like" evidence="2">
    <location>
        <begin position="11"/>
        <end position="78"/>
    </location>
</feature>
<dbReference type="EMBL" id="JAGQFT020000004">
    <property type="protein sequence ID" value="MBS7457170.1"/>
    <property type="molecule type" value="Genomic_DNA"/>
</dbReference>
<evidence type="ECO:0000313" key="4">
    <source>
        <dbReference type="EMBL" id="MBS7457170.1"/>
    </source>
</evidence>
<reference evidence="3" key="2">
    <citation type="submission" date="2021-04" db="EMBL/GenBank/DDBJ databases">
        <authorList>
            <person name="Karlyshev A.V."/>
        </authorList>
    </citation>
    <scope>NUCLEOTIDE SEQUENCE</scope>
    <source>
        <strain evidence="3">LMG 29479</strain>
    </source>
</reference>